<evidence type="ECO:0000313" key="13">
    <source>
        <dbReference type="Proteomes" id="UP000540556"/>
    </source>
</evidence>
<feature type="active site" evidence="9">
    <location>
        <position position="132"/>
    </location>
</feature>
<proteinExistence type="inferred from homology"/>
<feature type="transmembrane region" description="Helical" evidence="9">
    <location>
        <begin position="20"/>
        <end position="39"/>
    </location>
</feature>
<evidence type="ECO:0000256" key="6">
    <source>
        <dbReference type="ARBA" id="ARBA00022801"/>
    </source>
</evidence>
<evidence type="ECO:0000256" key="9">
    <source>
        <dbReference type="HAMAP-Rule" id="MF_00161"/>
    </source>
</evidence>
<evidence type="ECO:0000256" key="8">
    <source>
        <dbReference type="ARBA" id="ARBA00023136"/>
    </source>
</evidence>
<dbReference type="NCBIfam" id="NF011352">
    <property type="entry name" value="PRK14770.1"/>
    <property type="match status" value="1"/>
</dbReference>
<comment type="function">
    <text evidence="9 10">This protein specifically catalyzes the removal of signal peptides from prolipoproteins.</text>
</comment>
<evidence type="ECO:0000256" key="11">
    <source>
        <dbReference type="RuleBase" id="RU004181"/>
    </source>
</evidence>
<keyword evidence="8 9" id="KW-0472">Membrane</keyword>
<comment type="catalytic activity">
    <reaction evidence="9 10">
        <text>Release of signal peptides from bacterial membrane prolipoproteins. Hydrolyzes -Xaa-Yaa-Zaa-|-(S,diacylglyceryl)Cys-, in which Xaa is hydrophobic (preferably Leu), and Yaa (Ala or Ser) and Zaa (Gly or Ala) have small, neutral side chains.</text>
        <dbReference type="EC" id="3.4.23.36"/>
    </reaction>
</comment>
<gene>
    <name evidence="9 12" type="primary">lspA</name>
    <name evidence="12" type="ORF">HLH27_00575</name>
</gene>
<organism evidence="12 13">
    <name type="scientific">Gluconacetobacter takamatsuzukensis</name>
    <dbReference type="NCBI Taxonomy" id="1286190"/>
    <lineage>
        <taxon>Bacteria</taxon>
        <taxon>Pseudomonadati</taxon>
        <taxon>Pseudomonadota</taxon>
        <taxon>Alphaproteobacteria</taxon>
        <taxon>Acetobacterales</taxon>
        <taxon>Acetobacteraceae</taxon>
        <taxon>Gluconacetobacter</taxon>
    </lineage>
</organism>
<evidence type="ECO:0000256" key="7">
    <source>
        <dbReference type="ARBA" id="ARBA00022989"/>
    </source>
</evidence>
<evidence type="ECO:0000256" key="4">
    <source>
        <dbReference type="ARBA" id="ARBA00022692"/>
    </source>
</evidence>
<dbReference type="EC" id="3.4.23.36" evidence="9"/>
<dbReference type="GO" id="GO:0006508">
    <property type="term" value="P:proteolysis"/>
    <property type="evidence" value="ECO:0007669"/>
    <property type="project" value="UniProtKB-KW"/>
</dbReference>
<evidence type="ECO:0000313" key="12">
    <source>
        <dbReference type="EMBL" id="MBB2203515.1"/>
    </source>
</evidence>
<dbReference type="RefSeq" id="WP_182947171.1">
    <property type="nucleotide sequence ID" value="NZ_JABEQK010000001.1"/>
</dbReference>
<reference evidence="12 13" key="1">
    <citation type="submission" date="2020-04" db="EMBL/GenBank/DDBJ databases">
        <title>Description of novel Gluconacetobacter.</title>
        <authorList>
            <person name="Sombolestani A."/>
        </authorList>
    </citation>
    <scope>NUCLEOTIDE SEQUENCE [LARGE SCALE GENOMIC DNA]</scope>
    <source>
        <strain evidence="12 13">LMG 27800</strain>
    </source>
</reference>
<dbReference type="PRINTS" id="PR00781">
    <property type="entry name" value="LIPOSIGPTASE"/>
</dbReference>
<dbReference type="UniPathway" id="UPA00665"/>
<dbReference type="GO" id="GO:0005886">
    <property type="term" value="C:plasma membrane"/>
    <property type="evidence" value="ECO:0007669"/>
    <property type="project" value="UniProtKB-SubCell"/>
</dbReference>
<dbReference type="AlphaFoldDB" id="A0A7W4PMS8"/>
<feature type="transmembrane region" description="Helical" evidence="9">
    <location>
        <begin position="78"/>
        <end position="98"/>
    </location>
</feature>
<feature type="transmembrane region" description="Helical" evidence="9">
    <location>
        <begin position="51"/>
        <end position="72"/>
    </location>
</feature>
<keyword evidence="4 9" id="KW-0812">Transmembrane</keyword>
<name>A0A7W4PMS8_9PROT</name>
<comment type="caution">
    <text evidence="12">The sequence shown here is derived from an EMBL/GenBank/DDBJ whole genome shotgun (WGS) entry which is preliminary data.</text>
</comment>
<keyword evidence="7 9" id="KW-1133">Transmembrane helix</keyword>
<keyword evidence="13" id="KW-1185">Reference proteome</keyword>
<feature type="transmembrane region" description="Helical" evidence="9">
    <location>
        <begin position="105"/>
        <end position="122"/>
    </location>
</feature>
<evidence type="ECO:0000256" key="10">
    <source>
        <dbReference type="RuleBase" id="RU000594"/>
    </source>
</evidence>
<dbReference type="GO" id="GO:0004190">
    <property type="term" value="F:aspartic-type endopeptidase activity"/>
    <property type="evidence" value="ECO:0007669"/>
    <property type="project" value="UniProtKB-UniRule"/>
</dbReference>
<protein>
    <recommendedName>
        <fullName evidence="9">Lipoprotein signal peptidase</fullName>
        <ecNumber evidence="9">3.4.23.36</ecNumber>
    </recommendedName>
    <alternativeName>
        <fullName evidence="9">Prolipoprotein signal peptidase</fullName>
    </alternativeName>
    <alternativeName>
        <fullName evidence="9">Signal peptidase II</fullName>
        <shortName evidence="9">SPase II</shortName>
    </alternativeName>
</protein>
<dbReference type="EMBL" id="JABEQK010000001">
    <property type="protein sequence ID" value="MBB2203515.1"/>
    <property type="molecule type" value="Genomic_DNA"/>
</dbReference>
<sequence length="178" mass="19079">MSEAVLGAGASRPALRCRVIGAALFLFVLLLDQGSKYWILHGLDLPDRVSVPVLPFFSLTMVWNHAITFGMLGGLGGMGRVVFTVMALAVVLGLTIWLARTNRPWVAAGLGTVMGGAIGNVIDRLHYGAVVDFVHLHAYGHSFYVFNLADAAIDCGIAILLFDNLTERRGLAGTGQER</sequence>
<keyword evidence="2 9" id="KW-1003">Cell membrane</keyword>
<evidence type="ECO:0000256" key="3">
    <source>
        <dbReference type="ARBA" id="ARBA00022670"/>
    </source>
</evidence>
<dbReference type="Proteomes" id="UP000540556">
    <property type="component" value="Unassembled WGS sequence"/>
</dbReference>
<dbReference type="Pfam" id="PF01252">
    <property type="entry name" value="Peptidase_A8"/>
    <property type="match status" value="1"/>
</dbReference>
<dbReference type="InterPro" id="IPR001872">
    <property type="entry name" value="Peptidase_A8"/>
</dbReference>
<comment type="subcellular location">
    <subcellularLocation>
        <location evidence="9">Cell membrane</location>
        <topology evidence="9">Multi-pass membrane protein</topology>
    </subcellularLocation>
</comment>
<accession>A0A7W4PMS8</accession>
<comment type="pathway">
    <text evidence="9">Protein modification; lipoprotein biosynthesis (signal peptide cleavage).</text>
</comment>
<keyword evidence="6 9" id="KW-0378">Hydrolase</keyword>
<keyword evidence="3 9" id="KW-0645">Protease</keyword>
<feature type="active site" evidence="9">
    <location>
        <position position="150"/>
    </location>
</feature>
<keyword evidence="5 9" id="KW-0064">Aspartyl protease</keyword>
<dbReference type="PANTHER" id="PTHR33695">
    <property type="entry name" value="LIPOPROTEIN SIGNAL PEPTIDASE"/>
    <property type="match status" value="1"/>
</dbReference>
<dbReference type="HAMAP" id="MF_00161">
    <property type="entry name" value="LspA"/>
    <property type="match status" value="1"/>
</dbReference>
<evidence type="ECO:0000256" key="1">
    <source>
        <dbReference type="ARBA" id="ARBA00006139"/>
    </source>
</evidence>
<feature type="transmembrane region" description="Helical" evidence="9">
    <location>
        <begin position="142"/>
        <end position="162"/>
    </location>
</feature>
<evidence type="ECO:0000256" key="5">
    <source>
        <dbReference type="ARBA" id="ARBA00022750"/>
    </source>
</evidence>
<dbReference type="PROSITE" id="PS00855">
    <property type="entry name" value="SPASE_II"/>
    <property type="match status" value="1"/>
</dbReference>
<dbReference type="NCBIfam" id="TIGR00077">
    <property type="entry name" value="lspA"/>
    <property type="match status" value="1"/>
</dbReference>
<dbReference type="PANTHER" id="PTHR33695:SF1">
    <property type="entry name" value="LIPOPROTEIN SIGNAL PEPTIDASE"/>
    <property type="match status" value="1"/>
</dbReference>
<comment type="similarity">
    <text evidence="1 9 11">Belongs to the peptidase A8 family.</text>
</comment>
<evidence type="ECO:0000256" key="2">
    <source>
        <dbReference type="ARBA" id="ARBA00022475"/>
    </source>
</evidence>